<evidence type="ECO:0000313" key="9">
    <source>
        <dbReference type="Proteomes" id="UP001358417"/>
    </source>
</evidence>
<dbReference type="Pfam" id="PF05460">
    <property type="entry name" value="ORC6"/>
    <property type="match status" value="1"/>
</dbReference>
<evidence type="ECO:0000256" key="4">
    <source>
        <dbReference type="ARBA" id="ARBA00023125"/>
    </source>
</evidence>
<accession>A0AAV9NNG4</accession>
<protein>
    <recommendedName>
        <fullName evidence="7">ORC6 first cyclin-like domain-containing protein</fullName>
    </recommendedName>
</protein>
<proteinExistence type="inferred from homology"/>
<evidence type="ECO:0000256" key="3">
    <source>
        <dbReference type="ARBA" id="ARBA00022705"/>
    </source>
</evidence>
<dbReference type="GeneID" id="89977932"/>
<dbReference type="RefSeq" id="XP_064709712.1">
    <property type="nucleotide sequence ID" value="XM_064853313.1"/>
</dbReference>
<evidence type="ECO:0000256" key="6">
    <source>
        <dbReference type="SAM" id="MobiDB-lite"/>
    </source>
</evidence>
<comment type="similarity">
    <text evidence="2">Belongs to the ORC6 family.</text>
</comment>
<keyword evidence="9" id="KW-1185">Reference proteome</keyword>
<keyword evidence="5" id="KW-0539">Nucleus</keyword>
<evidence type="ECO:0000256" key="1">
    <source>
        <dbReference type="ARBA" id="ARBA00004123"/>
    </source>
</evidence>
<keyword evidence="4" id="KW-0238">DNA-binding</keyword>
<comment type="subcellular location">
    <subcellularLocation>
        <location evidence="1">Nucleus</location>
    </subcellularLocation>
</comment>
<feature type="region of interest" description="Disordered" evidence="6">
    <location>
        <begin position="326"/>
        <end position="357"/>
    </location>
</feature>
<evidence type="ECO:0000256" key="2">
    <source>
        <dbReference type="ARBA" id="ARBA00010840"/>
    </source>
</evidence>
<dbReference type="Proteomes" id="UP001358417">
    <property type="component" value="Unassembled WGS sequence"/>
</dbReference>
<feature type="region of interest" description="Disordered" evidence="6">
    <location>
        <begin position="130"/>
        <end position="162"/>
    </location>
</feature>
<dbReference type="GO" id="GO:0005664">
    <property type="term" value="C:nuclear origin of replication recognition complex"/>
    <property type="evidence" value="ECO:0007669"/>
    <property type="project" value="InterPro"/>
</dbReference>
<feature type="compositionally biased region" description="Polar residues" evidence="6">
    <location>
        <begin position="330"/>
        <end position="347"/>
    </location>
</feature>
<evidence type="ECO:0000259" key="7">
    <source>
        <dbReference type="Pfam" id="PF05460"/>
    </source>
</evidence>
<feature type="domain" description="ORC6 first cyclin-like" evidence="7">
    <location>
        <begin position="13"/>
        <end position="97"/>
    </location>
</feature>
<name>A0AAV9NNG4_9EURO</name>
<dbReference type="GO" id="GO:0006260">
    <property type="term" value="P:DNA replication"/>
    <property type="evidence" value="ECO:0007669"/>
    <property type="project" value="UniProtKB-KW"/>
</dbReference>
<reference evidence="8 9" key="1">
    <citation type="submission" date="2023-08" db="EMBL/GenBank/DDBJ databases">
        <title>Black Yeasts Isolated from many extreme environments.</title>
        <authorList>
            <person name="Coleine C."/>
            <person name="Stajich J.E."/>
            <person name="Selbmann L."/>
        </authorList>
    </citation>
    <scope>NUCLEOTIDE SEQUENCE [LARGE SCALE GENOMIC DNA]</scope>
    <source>
        <strain evidence="8 9">CCFEE 5792</strain>
    </source>
</reference>
<gene>
    <name evidence="8" type="ORF">LTR84_009774</name>
</gene>
<sequence>MPTSSAIQQALSSQLPTHASKLPKPLISLCESLLARSRQRASNLKPEEEIARAYACCEIACKRLRAQCRLPAVKTGGAPCKPAVYKKLVIFLERVLDDEANAANPTTPQKSASRKRAANGTLKDALMDEAHQIQTPSRKPRENNFIGRIKSSKTSDLESQGEAPSFVMPSIRRLCKTFSTPLLAPHVYTGTCVVLKLSGLWPQDNEDGADETLQNSRRGTTPNEVITGLLIALYLMTLTKMQTAKMTSTVYKSACAKSAEVLEYKPGAAGVEDWIRTINRDQYCRGQDWWESVPDSVFDFDPENTAGSGQDLDDEDEDELLTARRKRRIASSTHQKASGGQSKTADTQADDPDGVLLPGLATMMQDAFDLLSDERQHEFDLWKKSFLRRLDRLDKQPGKASGGGKAVATK</sequence>
<dbReference type="InterPro" id="IPR008721">
    <property type="entry name" value="ORC6_cyclin_first"/>
</dbReference>
<keyword evidence="3" id="KW-0235">DNA replication</keyword>
<evidence type="ECO:0000256" key="5">
    <source>
        <dbReference type="ARBA" id="ARBA00023242"/>
    </source>
</evidence>
<dbReference type="EMBL" id="JAVRRD010000004">
    <property type="protein sequence ID" value="KAK5059891.1"/>
    <property type="molecule type" value="Genomic_DNA"/>
</dbReference>
<organism evidence="8 9">
    <name type="scientific">Exophiala bonariae</name>
    <dbReference type="NCBI Taxonomy" id="1690606"/>
    <lineage>
        <taxon>Eukaryota</taxon>
        <taxon>Fungi</taxon>
        <taxon>Dikarya</taxon>
        <taxon>Ascomycota</taxon>
        <taxon>Pezizomycotina</taxon>
        <taxon>Eurotiomycetes</taxon>
        <taxon>Chaetothyriomycetidae</taxon>
        <taxon>Chaetothyriales</taxon>
        <taxon>Herpotrichiellaceae</taxon>
        <taxon>Exophiala</taxon>
    </lineage>
</organism>
<dbReference type="AlphaFoldDB" id="A0AAV9NNG4"/>
<evidence type="ECO:0000313" key="8">
    <source>
        <dbReference type="EMBL" id="KAK5059891.1"/>
    </source>
</evidence>
<comment type="caution">
    <text evidence="8">The sequence shown here is derived from an EMBL/GenBank/DDBJ whole genome shotgun (WGS) entry which is preliminary data.</text>
</comment>
<dbReference type="GO" id="GO:0003677">
    <property type="term" value="F:DNA binding"/>
    <property type="evidence" value="ECO:0007669"/>
    <property type="project" value="UniProtKB-KW"/>
</dbReference>